<dbReference type="Gene3D" id="3.60.15.10">
    <property type="entry name" value="Ribonuclease Z/Hydroxyacylglutathione hydrolase-like"/>
    <property type="match status" value="1"/>
</dbReference>
<dbReference type="AlphaFoldDB" id="A0A4Y9LY11"/>
<evidence type="ECO:0000313" key="2">
    <source>
        <dbReference type="Proteomes" id="UP000297966"/>
    </source>
</evidence>
<reference evidence="1 2" key="1">
    <citation type="submission" date="2019-03" db="EMBL/GenBank/DDBJ databases">
        <title>Bradyrhizobium diversity isolated from nodules of Chamaecrista fasciculata.</title>
        <authorList>
            <person name="Klepa M.S."/>
            <person name="Urquiaga M.O."/>
            <person name="Hungria M."/>
            <person name="Delamuta J.R."/>
        </authorList>
    </citation>
    <scope>NUCLEOTIDE SEQUENCE [LARGE SCALE GENOMIC DNA]</scope>
    <source>
        <strain evidence="1 2">CNPSo 3448</strain>
    </source>
</reference>
<dbReference type="SUPFAM" id="SSF56281">
    <property type="entry name" value="Metallo-hydrolase/oxidoreductase"/>
    <property type="match status" value="1"/>
</dbReference>
<gene>
    <name evidence="1" type="ORF">E4K65_16030</name>
</gene>
<accession>A0A4Y9LY11</accession>
<organism evidence="1 2">
    <name type="scientific">Bradyrhizobium niftali</name>
    <dbReference type="NCBI Taxonomy" id="2560055"/>
    <lineage>
        <taxon>Bacteria</taxon>
        <taxon>Pseudomonadati</taxon>
        <taxon>Pseudomonadota</taxon>
        <taxon>Alphaproteobacteria</taxon>
        <taxon>Hyphomicrobiales</taxon>
        <taxon>Nitrobacteraceae</taxon>
        <taxon>Bradyrhizobium</taxon>
    </lineage>
</organism>
<protein>
    <submittedName>
        <fullName evidence="1">Uncharacterized protein</fullName>
    </submittedName>
</protein>
<dbReference type="PANTHER" id="PTHR46018">
    <property type="entry name" value="ZINC PHOSPHODIESTERASE ELAC PROTEIN 1"/>
    <property type="match status" value="1"/>
</dbReference>
<sequence length="79" mass="8593">MVPILLVIEATFLDRDSDIARDYGHLAAAEAAALAATSDVGQLVLTHISARYADEEILAEAAKTFRNSRVTRDFDQTSI</sequence>
<name>A0A4Y9LY11_9BRAD</name>
<keyword evidence="2" id="KW-1185">Reference proteome</keyword>
<dbReference type="InterPro" id="IPR036866">
    <property type="entry name" value="RibonucZ/Hydroxyglut_hydro"/>
</dbReference>
<dbReference type="OrthoDB" id="9803916at2"/>
<dbReference type="EMBL" id="SPQT01000007">
    <property type="protein sequence ID" value="TFV47736.1"/>
    <property type="molecule type" value="Genomic_DNA"/>
</dbReference>
<dbReference type="GO" id="GO:0042781">
    <property type="term" value="F:3'-tRNA processing endoribonuclease activity"/>
    <property type="evidence" value="ECO:0007669"/>
    <property type="project" value="TreeGrafter"/>
</dbReference>
<dbReference type="Proteomes" id="UP000297966">
    <property type="component" value="Unassembled WGS sequence"/>
</dbReference>
<evidence type="ECO:0000313" key="1">
    <source>
        <dbReference type="EMBL" id="TFV47736.1"/>
    </source>
</evidence>
<dbReference type="PANTHER" id="PTHR46018:SF7">
    <property type="entry name" value="RIBONUCLEASE Z"/>
    <property type="match status" value="1"/>
</dbReference>
<comment type="caution">
    <text evidence="1">The sequence shown here is derived from an EMBL/GenBank/DDBJ whole genome shotgun (WGS) entry which is preliminary data.</text>
</comment>
<proteinExistence type="predicted"/>